<gene>
    <name evidence="1" type="ORF">L1987_71132</name>
</gene>
<dbReference type="Proteomes" id="UP001056120">
    <property type="component" value="Linkage Group LG24"/>
</dbReference>
<accession>A0ACB9ARW7</accession>
<proteinExistence type="predicted"/>
<evidence type="ECO:0000313" key="1">
    <source>
        <dbReference type="EMBL" id="KAI3712573.1"/>
    </source>
</evidence>
<reference evidence="1 2" key="2">
    <citation type="journal article" date="2022" name="Mol. Ecol. Resour.">
        <title>The genomes of chicory, endive, great burdock and yacon provide insights into Asteraceae paleo-polyploidization history and plant inulin production.</title>
        <authorList>
            <person name="Fan W."/>
            <person name="Wang S."/>
            <person name="Wang H."/>
            <person name="Wang A."/>
            <person name="Jiang F."/>
            <person name="Liu H."/>
            <person name="Zhao H."/>
            <person name="Xu D."/>
            <person name="Zhang Y."/>
        </authorList>
    </citation>
    <scope>NUCLEOTIDE SEQUENCE [LARGE SCALE GENOMIC DNA]</scope>
    <source>
        <strain evidence="2">cv. Yunnan</strain>
        <tissue evidence="1">Leaves</tissue>
    </source>
</reference>
<dbReference type="EMBL" id="CM042041">
    <property type="protein sequence ID" value="KAI3712573.1"/>
    <property type="molecule type" value="Genomic_DNA"/>
</dbReference>
<keyword evidence="2" id="KW-1185">Reference proteome</keyword>
<organism evidence="1 2">
    <name type="scientific">Smallanthus sonchifolius</name>
    <dbReference type="NCBI Taxonomy" id="185202"/>
    <lineage>
        <taxon>Eukaryota</taxon>
        <taxon>Viridiplantae</taxon>
        <taxon>Streptophyta</taxon>
        <taxon>Embryophyta</taxon>
        <taxon>Tracheophyta</taxon>
        <taxon>Spermatophyta</taxon>
        <taxon>Magnoliopsida</taxon>
        <taxon>eudicotyledons</taxon>
        <taxon>Gunneridae</taxon>
        <taxon>Pentapetalae</taxon>
        <taxon>asterids</taxon>
        <taxon>campanulids</taxon>
        <taxon>Asterales</taxon>
        <taxon>Asteraceae</taxon>
        <taxon>Asteroideae</taxon>
        <taxon>Heliantheae alliance</taxon>
        <taxon>Millerieae</taxon>
        <taxon>Smallanthus</taxon>
    </lineage>
</organism>
<protein>
    <submittedName>
        <fullName evidence="1">Uncharacterized protein</fullName>
    </submittedName>
</protein>
<comment type="caution">
    <text evidence="1">The sequence shown here is derived from an EMBL/GenBank/DDBJ whole genome shotgun (WGS) entry which is preliminary data.</text>
</comment>
<name>A0ACB9ARW7_9ASTR</name>
<reference evidence="2" key="1">
    <citation type="journal article" date="2022" name="Mol. Ecol. Resour.">
        <title>The genomes of chicory, endive, great burdock and yacon provide insights into Asteraceae palaeo-polyploidization history and plant inulin production.</title>
        <authorList>
            <person name="Fan W."/>
            <person name="Wang S."/>
            <person name="Wang H."/>
            <person name="Wang A."/>
            <person name="Jiang F."/>
            <person name="Liu H."/>
            <person name="Zhao H."/>
            <person name="Xu D."/>
            <person name="Zhang Y."/>
        </authorList>
    </citation>
    <scope>NUCLEOTIDE SEQUENCE [LARGE SCALE GENOMIC DNA]</scope>
    <source>
        <strain evidence="2">cv. Yunnan</strain>
    </source>
</reference>
<sequence>MEPLKQTPTKTTNTYLKLHKLLHEIEALVTQFTDLPIDTPGLDLLTQVIVKKFVFFRNFLIHETVSYNSMPDDLSEIKQRLREHESEFHRSNLHPVSVHEDDDSDDGSVCESCLNYDREFQGDAASDASGVDEFPEMLYGYEVMVPDSPEDLTMPASDADEVEEAPLLKEKSGKRRRKWWWRTVVILMPASVVLAVSYFEKKQREGFLTPT</sequence>
<evidence type="ECO:0000313" key="2">
    <source>
        <dbReference type="Proteomes" id="UP001056120"/>
    </source>
</evidence>